<feature type="region of interest" description="Disordered" evidence="1">
    <location>
        <begin position="1"/>
        <end position="90"/>
    </location>
</feature>
<feature type="compositionally biased region" description="Basic and acidic residues" evidence="1">
    <location>
        <begin position="31"/>
        <end position="43"/>
    </location>
</feature>
<name>A0A9N7Z6H7_PLEPL</name>
<evidence type="ECO:0000313" key="3">
    <source>
        <dbReference type="Proteomes" id="UP001153269"/>
    </source>
</evidence>
<accession>A0A9N7Z6H7</accession>
<feature type="compositionally biased region" description="Basic and acidic residues" evidence="1">
    <location>
        <begin position="119"/>
        <end position="128"/>
    </location>
</feature>
<evidence type="ECO:0000313" key="2">
    <source>
        <dbReference type="EMBL" id="CAB1452116.1"/>
    </source>
</evidence>
<proteinExistence type="predicted"/>
<reference evidence="2" key="1">
    <citation type="submission" date="2020-03" db="EMBL/GenBank/DDBJ databases">
        <authorList>
            <person name="Weist P."/>
        </authorList>
    </citation>
    <scope>NUCLEOTIDE SEQUENCE</scope>
</reference>
<protein>
    <submittedName>
        <fullName evidence="2">Uncharacterized protein</fullName>
    </submittedName>
</protein>
<dbReference type="AlphaFoldDB" id="A0A9N7Z6H7"/>
<dbReference type="Proteomes" id="UP001153269">
    <property type="component" value="Unassembled WGS sequence"/>
</dbReference>
<evidence type="ECO:0000256" key="1">
    <source>
        <dbReference type="SAM" id="MobiDB-lite"/>
    </source>
</evidence>
<keyword evidence="3" id="KW-1185">Reference proteome</keyword>
<sequence length="128" mass="13999">MIAAVRQEFTQNGGCNGEQPRQAPLLSAKKQKSEAALDTDSRQLKNPFGNPGDDGWSVMGKHRPAHQRSASTAMVSKSVGAKTPSRPGEEDCWVVRGFKKRHALPVTDRQPCNPTAPIDNRDPLHPFT</sequence>
<organism evidence="2 3">
    <name type="scientific">Pleuronectes platessa</name>
    <name type="common">European plaice</name>
    <dbReference type="NCBI Taxonomy" id="8262"/>
    <lineage>
        <taxon>Eukaryota</taxon>
        <taxon>Metazoa</taxon>
        <taxon>Chordata</taxon>
        <taxon>Craniata</taxon>
        <taxon>Vertebrata</taxon>
        <taxon>Euteleostomi</taxon>
        <taxon>Actinopterygii</taxon>
        <taxon>Neopterygii</taxon>
        <taxon>Teleostei</taxon>
        <taxon>Neoteleostei</taxon>
        <taxon>Acanthomorphata</taxon>
        <taxon>Carangaria</taxon>
        <taxon>Pleuronectiformes</taxon>
        <taxon>Pleuronectoidei</taxon>
        <taxon>Pleuronectidae</taxon>
        <taxon>Pleuronectes</taxon>
    </lineage>
</organism>
<feature type="region of interest" description="Disordered" evidence="1">
    <location>
        <begin position="105"/>
        <end position="128"/>
    </location>
</feature>
<dbReference type="EMBL" id="CADEAL010004115">
    <property type="protein sequence ID" value="CAB1452116.1"/>
    <property type="molecule type" value="Genomic_DNA"/>
</dbReference>
<comment type="caution">
    <text evidence="2">The sequence shown here is derived from an EMBL/GenBank/DDBJ whole genome shotgun (WGS) entry which is preliminary data.</text>
</comment>
<gene>
    <name evidence="2" type="ORF">PLEPLA_LOCUS39855</name>
</gene>